<name>A0A392N0N3_9FABA</name>
<feature type="non-terminal residue" evidence="6">
    <location>
        <position position="1"/>
    </location>
</feature>
<evidence type="ECO:0000313" key="7">
    <source>
        <dbReference type="Proteomes" id="UP000265520"/>
    </source>
</evidence>
<proteinExistence type="inferred from homology"/>
<evidence type="ECO:0000256" key="3">
    <source>
        <dbReference type="ARBA" id="ARBA00022801"/>
    </source>
</evidence>
<keyword evidence="7" id="KW-1185">Reference proteome</keyword>
<reference evidence="6 7" key="1">
    <citation type="journal article" date="2018" name="Front. Plant Sci.">
        <title>Red Clover (Trifolium pratense) and Zigzag Clover (T. medium) - A Picture of Genomic Similarities and Differences.</title>
        <authorList>
            <person name="Dluhosova J."/>
            <person name="Istvanek J."/>
            <person name="Nedelnik J."/>
            <person name="Repkova J."/>
        </authorList>
    </citation>
    <scope>NUCLEOTIDE SEQUENCE [LARGE SCALE GENOMIC DNA]</scope>
    <source>
        <strain evidence="7">cv. 10/8</strain>
        <tissue evidence="6">Leaf</tissue>
    </source>
</reference>
<dbReference type="Gene3D" id="3.40.395.10">
    <property type="entry name" value="Adenoviral Proteinase, Chain A"/>
    <property type="match status" value="1"/>
</dbReference>
<organism evidence="6 7">
    <name type="scientific">Trifolium medium</name>
    <dbReference type="NCBI Taxonomy" id="97028"/>
    <lineage>
        <taxon>Eukaryota</taxon>
        <taxon>Viridiplantae</taxon>
        <taxon>Streptophyta</taxon>
        <taxon>Embryophyta</taxon>
        <taxon>Tracheophyta</taxon>
        <taxon>Spermatophyta</taxon>
        <taxon>Magnoliopsida</taxon>
        <taxon>eudicotyledons</taxon>
        <taxon>Gunneridae</taxon>
        <taxon>Pentapetalae</taxon>
        <taxon>rosids</taxon>
        <taxon>fabids</taxon>
        <taxon>Fabales</taxon>
        <taxon>Fabaceae</taxon>
        <taxon>Papilionoideae</taxon>
        <taxon>50 kb inversion clade</taxon>
        <taxon>NPAAA clade</taxon>
        <taxon>Hologalegina</taxon>
        <taxon>IRL clade</taxon>
        <taxon>Trifolieae</taxon>
        <taxon>Trifolium</taxon>
    </lineage>
</organism>
<dbReference type="GO" id="GO:0016929">
    <property type="term" value="F:deSUMOylase activity"/>
    <property type="evidence" value="ECO:0007669"/>
    <property type="project" value="TreeGrafter"/>
</dbReference>
<comment type="similarity">
    <text evidence="1">Belongs to the peptidase C48 family.</text>
</comment>
<sequence>IINLVVARSNWLIDSLGKHKSVWYLPTYFAQYALDNKYKADYIRSKFQDKYMPPNSIVSKIFIPMNDEGAHWFLVVVDFSERKVYWLDSLPSDERYHPRRHSIIRLIVKLEEILLLPCFVNVANLIGHDNLITNFTKIEPTCLPHQRPGSNDCGVWVAKWMIECPFNSNYGGITVATATRMKLALYLCHSSNNVLLQSLLSKSAQYWDDMHKKRKALVDV</sequence>
<dbReference type="EMBL" id="LXQA010023331">
    <property type="protein sequence ID" value="MCH92739.1"/>
    <property type="molecule type" value="Genomic_DNA"/>
</dbReference>
<evidence type="ECO:0000313" key="6">
    <source>
        <dbReference type="EMBL" id="MCH92739.1"/>
    </source>
</evidence>
<dbReference type="PANTHER" id="PTHR12606">
    <property type="entry name" value="SENTRIN/SUMO-SPECIFIC PROTEASE"/>
    <property type="match status" value="1"/>
</dbReference>
<dbReference type="Pfam" id="PF02902">
    <property type="entry name" value="Peptidase_C48"/>
    <property type="match status" value="1"/>
</dbReference>
<accession>A0A392N0N3</accession>
<dbReference type="Proteomes" id="UP000265520">
    <property type="component" value="Unassembled WGS sequence"/>
</dbReference>
<gene>
    <name evidence="6" type="ORF">A2U01_0013682</name>
</gene>
<dbReference type="InterPro" id="IPR038765">
    <property type="entry name" value="Papain-like_cys_pep_sf"/>
</dbReference>
<keyword evidence="3" id="KW-0378">Hydrolase</keyword>
<dbReference type="PROSITE" id="PS50600">
    <property type="entry name" value="ULP_PROTEASE"/>
    <property type="match status" value="1"/>
</dbReference>
<feature type="domain" description="Ubiquitin-like protease family profile" evidence="5">
    <location>
        <begin position="1"/>
        <end position="164"/>
    </location>
</feature>
<dbReference type="GO" id="GO:0005634">
    <property type="term" value="C:nucleus"/>
    <property type="evidence" value="ECO:0007669"/>
    <property type="project" value="TreeGrafter"/>
</dbReference>
<keyword evidence="4" id="KW-0788">Thiol protease</keyword>
<protein>
    <submittedName>
        <fullName evidence="6">Ubiquitin-like-specific protease ESD4-like</fullName>
    </submittedName>
</protein>
<evidence type="ECO:0000256" key="2">
    <source>
        <dbReference type="ARBA" id="ARBA00022670"/>
    </source>
</evidence>
<dbReference type="AlphaFoldDB" id="A0A392N0N3"/>
<comment type="caution">
    <text evidence="6">The sequence shown here is derived from an EMBL/GenBank/DDBJ whole genome shotgun (WGS) entry which is preliminary data.</text>
</comment>
<evidence type="ECO:0000259" key="5">
    <source>
        <dbReference type="PROSITE" id="PS50600"/>
    </source>
</evidence>
<evidence type="ECO:0000256" key="4">
    <source>
        <dbReference type="ARBA" id="ARBA00022807"/>
    </source>
</evidence>
<dbReference type="GO" id="GO:0006508">
    <property type="term" value="P:proteolysis"/>
    <property type="evidence" value="ECO:0007669"/>
    <property type="project" value="UniProtKB-KW"/>
</dbReference>
<dbReference type="GO" id="GO:0016926">
    <property type="term" value="P:protein desumoylation"/>
    <property type="evidence" value="ECO:0007669"/>
    <property type="project" value="TreeGrafter"/>
</dbReference>
<keyword evidence="2 6" id="KW-0645">Protease</keyword>
<dbReference type="SUPFAM" id="SSF54001">
    <property type="entry name" value="Cysteine proteinases"/>
    <property type="match status" value="1"/>
</dbReference>
<dbReference type="InterPro" id="IPR003653">
    <property type="entry name" value="Peptidase_C48_C"/>
</dbReference>
<evidence type="ECO:0000256" key="1">
    <source>
        <dbReference type="ARBA" id="ARBA00005234"/>
    </source>
</evidence>
<dbReference type="PANTHER" id="PTHR12606:SF157">
    <property type="entry name" value="OS06G0122600 PROTEIN"/>
    <property type="match status" value="1"/>
</dbReference>